<sequence length="165" mass="17393">MKKLIYAILLTALSGCSSVSLTPAVNQVLPKVTYEGRGSAAGPMLVGAMGPVGIAVGFAIDEGIGKDIGMAMGKSKEQGVRAMANAIAQQYPDVDTVAIQKLAFKALRGDDDLAFATVELHLESTGEEKSLCFKTEPGDLSELKETSLGWQLITKAIIARDFCTQ</sequence>
<keyword evidence="1" id="KW-0812">Transmembrane</keyword>
<evidence type="ECO:0000256" key="2">
    <source>
        <dbReference type="SAM" id="SignalP"/>
    </source>
</evidence>
<feature type="chain" id="PRO_5020450803" description="Lipoprotein" evidence="2">
    <location>
        <begin position="22"/>
        <end position="165"/>
    </location>
</feature>
<dbReference type="PROSITE" id="PS51257">
    <property type="entry name" value="PROKAR_LIPOPROTEIN"/>
    <property type="match status" value="1"/>
</dbReference>
<keyword evidence="1" id="KW-1133">Transmembrane helix</keyword>
<dbReference type="RefSeq" id="WP_130245055.1">
    <property type="nucleotide sequence ID" value="NZ_PPUZ01000031.1"/>
</dbReference>
<protein>
    <recommendedName>
        <fullName evidence="5">Lipoprotein</fullName>
    </recommendedName>
</protein>
<comment type="caution">
    <text evidence="3">The sequence shown here is derived from an EMBL/GenBank/DDBJ whole genome shotgun (WGS) entry which is preliminary data.</text>
</comment>
<keyword evidence="1" id="KW-0472">Membrane</keyword>
<organism evidence="3 4">
    <name type="scientific">Pseudoalteromonas rubra</name>
    <dbReference type="NCBI Taxonomy" id="43658"/>
    <lineage>
        <taxon>Bacteria</taxon>
        <taxon>Pseudomonadati</taxon>
        <taxon>Pseudomonadota</taxon>
        <taxon>Gammaproteobacteria</taxon>
        <taxon>Alteromonadales</taxon>
        <taxon>Pseudoalteromonadaceae</taxon>
        <taxon>Pseudoalteromonas</taxon>
    </lineage>
</organism>
<keyword evidence="2" id="KW-0732">Signal</keyword>
<evidence type="ECO:0000256" key="1">
    <source>
        <dbReference type="SAM" id="Phobius"/>
    </source>
</evidence>
<accession>A0A4Q7ECW2</accession>
<feature type="transmembrane region" description="Helical" evidence="1">
    <location>
        <begin position="40"/>
        <end position="60"/>
    </location>
</feature>
<evidence type="ECO:0008006" key="5">
    <source>
        <dbReference type="Google" id="ProtNLM"/>
    </source>
</evidence>
<evidence type="ECO:0000313" key="4">
    <source>
        <dbReference type="Proteomes" id="UP000292345"/>
    </source>
</evidence>
<proteinExistence type="predicted"/>
<feature type="signal peptide" evidence="2">
    <location>
        <begin position="1"/>
        <end position="21"/>
    </location>
</feature>
<name>A0A4Q7ECW2_9GAMM</name>
<dbReference type="EMBL" id="PPUZ01000031">
    <property type="protein sequence ID" value="RZM80563.1"/>
    <property type="molecule type" value="Genomic_DNA"/>
</dbReference>
<dbReference type="AlphaFoldDB" id="A0A4Q7ECW2"/>
<dbReference type="Proteomes" id="UP000292345">
    <property type="component" value="Unassembled WGS sequence"/>
</dbReference>
<evidence type="ECO:0000313" key="3">
    <source>
        <dbReference type="EMBL" id="RZM80563.1"/>
    </source>
</evidence>
<reference evidence="3 4" key="1">
    <citation type="submission" date="2018-01" db="EMBL/GenBank/DDBJ databases">
        <title>Co-occurrence of chitin degradation, pigmentation and bioactivity in marine Pseudoalteromonas.</title>
        <authorList>
            <person name="Paulsen S."/>
            <person name="Gram L."/>
            <person name="Machado H."/>
        </authorList>
    </citation>
    <scope>NUCLEOTIDE SEQUENCE [LARGE SCALE GENOMIC DNA]</scope>
    <source>
        <strain evidence="3 4">S1946</strain>
    </source>
</reference>
<gene>
    <name evidence="3" type="ORF">C3B51_10890</name>
</gene>